<dbReference type="EMBL" id="MCFH01000007">
    <property type="protein sequence ID" value="ORX56603.1"/>
    <property type="molecule type" value="Genomic_DNA"/>
</dbReference>
<dbReference type="Proteomes" id="UP000193719">
    <property type="component" value="Unassembled WGS sequence"/>
</dbReference>
<keyword evidence="1" id="KW-0479">Metal-binding</keyword>
<reference evidence="5 6" key="2">
    <citation type="submission" date="2016-08" db="EMBL/GenBank/DDBJ databases">
        <title>Pervasive Adenine N6-methylation of Active Genes in Fungi.</title>
        <authorList>
            <consortium name="DOE Joint Genome Institute"/>
            <person name="Mondo S.J."/>
            <person name="Dannebaum R.O."/>
            <person name="Kuo R.C."/>
            <person name="Labutti K."/>
            <person name="Haridas S."/>
            <person name="Kuo A."/>
            <person name="Salamov A."/>
            <person name="Ahrendt S.R."/>
            <person name="Lipzen A."/>
            <person name="Sullivan W."/>
            <person name="Andreopoulos W.B."/>
            <person name="Clum A."/>
            <person name="Lindquist E."/>
            <person name="Daum C."/>
            <person name="Ramamoorthy G.K."/>
            <person name="Gryganskyi A."/>
            <person name="Culley D."/>
            <person name="Magnuson J.K."/>
            <person name="James T.Y."/>
            <person name="O'Malley M.A."/>
            <person name="Stajich J.E."/>
            <person name="Spatafora J.W."/>
            <person name="Visel A."/>
            <person name="Grigoriev I.V."/>
        </authorList>
    </citation>
    <scope>NUCLEOTIDE SEQUENCE [LARGE SCALE GENOMIC DNA]</scope>
    <source>
        <strain evidence="6">finn</strain>
    </source>
</reference>
<sequence>MLNLERLLRETNNTESSSRNNVNDTNDTTIGGGGDGGNTSSYNMINNNNSGSNNNNNKVLTLEASRTANSSFVGVVSSCASSLGISSITPGKTSSGTSKIFTNDLFLDQPPTQPVRRGSMVTPKVNNNDYNSYYKINERRYSHSRPRTNSLCVDPSMYKNNKIVFSSTNNQLEHTKSIEVCPMNDKDVRSSRMIDENSTVNTASSITPAPPKNDLYNDNIYVTYDELVDGCVRVGLVLTTQEYETLFKNCKSKNSTVGIHRFVLRIGGGLSIKRLELVQNTFKMLINNEITTPNNAYILLKDAKAKFSPNEHPRVKSGELTPEQVLYPFLLFFEADRPDGVIELIEWEYYYAMISSEISQDSFFEKQMVQCWPGLQVYDKYKTTPKINNKRRRIVAEQLNIMNYITNNYRVFRDLLDIAFIECDQDGLHHLEKNEVYEILRHLYLLIHQPFDESLFDEIWVRIYKELEDSISISDYEEHLYNAIKKEITYMEYEIFVHVTDENQ</sequence>
<evidence type="ECO:0000313" key="5">
    <source>
        <dbReference type="EMBL" id="ORX56603.1"/>
    </source>
</evidence>
<accession>A0A1Y1VHU7</accession>
<name>A0A1Y1VHU7_9FUNG</name>
<dbReference type="SUPFAM" id="SSF47473">
    <property type="entry name" value="EF-hand"/>
    <property type="match status" value="1"/>
</dbReference>
<dbReference type="GO" id="GO:0046872">
    <property type="term" value="F:metal ion binding"/>
    <property type="evidence" value="ECO:0007669"/>
    <property type="project" value="UniProtKB-KW"/>
</dbReference>
<evidence type="ECO:0008006" key="7">
    <source>
        <dbReference type="Google" id="ProtNLM"/>
    </source>
</evidence>
<feature type="region of interest" description="Disordered" evidence="4">
    <location>
        <begin position="107"/>
        <end position="126"/>
    </location>
</feature>
<dbReference type="InterPro" id="IPR011992">
    <property type="entry name" value="EF-hand-dom_pair"/>
</dbReference>
<keyword evidence="6" id="KW-1185">Reference proteome</keyword>
<feature type="compositionally biased region" description="Low complexity" evidence="4">
    <location>
        <begin position="38"/>
        <end position="57"/>
    </location>
</feature>
<feature type="compositionally biased region" description="Low complexity" evidence="4">
    <location>
        <begin position="11"/>
        <end position="29"/>
    </location>
</feature>
<dbReference type="STRING" id="1754191.A0A1Y1VHU7"/>
<comment type="caution">
    <text evidence="5">The sequence shown here is derived from an EMBL/GenBank/DDBJ whole genome shotgun (WGS) entry which is preliminary data.</text>
</comment>
<dbReference type="PANTHER" id="PTHR34524:SF6">
    <property type="entry name" value="CALCYPHOSINE LIKE"/>
    <property type="match status" value="1"/>
</dbReference>
<proteinExistence type="predicted"/>
<keyword evidence="3" id="KW-0106">Calcium</keyword>
<dbReference type="AlphaFoldDB" id="A0A1Y1VHU7"/>
<evidence type="ECO:0000256" key="3">
    <source>
        <dbReference type="ARBA" id="ARBA00022837"/>
    </source>
</evidence>
<reference evidence="5 6" key="1">
    <citation type="submission" date="2016-08" db="EMBL/GenBank/DDBJ databases">
        <title>Genomes of anaerobic fungi encode conserved fungal cellulosomes for biomass hydrolysis.</title>
        <authorList>
            <consortium name="DOE Joint Genome Institute"/>
            <person name="Haitjema C.H."/>
            <person name="Gilmore S.P."/>
            <person name="Henske J.K."/>
            <person name="Solomon K.V."/>
            <person name="De Groot R."/>
            <person name="Kuo A."/>
            <person name="Mondo S.J."/>
            <person name="Salamov A.A."/>
            <person name="Labutti K."/>
            <person name="Zhao Z."/>
            <person name="Chiniquy J."/>
            <person name="Barry K."/>
            <person name="Brewer H.M."/>
            <person name="Purvine S.O."/>
            <person name="Wright A.T."/>
            <person name="Boxma B."/>
            <person name="Van Alen T."/>
            <person name="Hackstein J.H."/>
            <person name="Baker S.E."/>
            <person name="Grigoriev I.V."/>
            <person name="O'Malley M.A."/>
        </authorList>
    </citation>
    <scope>NUCLEOTIDE SEQUENCE [LARGE SCALE GENOMIC DNA]</scope>
    <source>
        <strain evidence="6">finn</strain>
    </source>
</reference>
<gene>
    <name evidence="5" type="ORF">BCR36DRAFT_580919</name>
</gene>
<dbReference type="PANTHER" id="PTHR34524">
    <property type="entry name" value="CALCYPHOSIN"/>
    <property type="match status" value="1"/>
</dbReference>
<dbReference type="Gene3D" id="1.10.238.10">
    <property type="entry name" value="EF-hand"/>
    <property type="match status" value="1"/>
</dbReference>
<dbReference type="InterPro" id="IPR051581">
    <property type="entry name" value="Ca-bind"/>
</dbReference>
<keyword evidence="2" id="KW-0677">Repeat</keyword>
<evidence type="ECO:0000313" key="6">
    <source>
        <dbReference type="Proteomes" id="UP000193719"/>
    </source>
</evidence>
<protein>
    <recommendedName>
        <fullName evidence="7">EF-hand domain-containing protein</fullName>
    </recommendedName>
</protein>
<evidence type="ECO:0000256" key="1">
    <source>
        <dbReference type="ARBA" id="ARBA00022723"/>
    </source>
</evidence>
<organism evidence="5 6">
    <name type="scientific">Piromyces finnis</name>
    <dbReference type="NCBI Taxonomy" id="1754191"/>
    <lineage>
        <taxon>Eukaryota</taxon>
        <taxon>Fungi</taxon>
        <taxon>Fungi incertae sedis</taxon>
        <taxon>Chytridiomycota</taxon>
        <taxon>Chytridiomycota incertae sedis</taxon>
        <taxon>Neocallimastigomycetes</taxon>
        <taxon>Neocallimastigales</taxon>
        <taxon>Neocallimastigaceae</taxon>
        <taxon>Piromyces</taxon>
    </lineage>
</organism>
<dbReference type="OrthoDB" id="444540at2759"/>
<evidence type="ECO:0000256" key="2">
    <source>
        <dbReference type="ARBA" id="ARBA00022737"/>
    </source>
</evidence>
<feature type="region of interest" description="Disordered" evidence="4">
    <location>
        <begin position="11"/>
        <end position="57"/>
    </location>
</feature>
<evidence type="ECO:0000256" key="4">
    <source>
        <dbReference type="SAM" id="MobiDB-lite"/>
    </source>
</evidence>